<name>A0A9K3DAE0_9EUKA</name>
<dbReference type="AlphaFoldDB" id="A0A9K3DAE0"/>
<proteinExistence type="predicted"/>
<organism evidence="2 3">
    <name type="scientific">Kipferlia bialata</name>
    <dbReference type="NCBI Taxonomy" id="797122"/>
    <lineage>
        <taxon>Eukaryota</taxon>
        <taxon>Metamonada</taxon>
        <taxon>Carpediemonas-like organisms</taxon>
        <taxon>Kipferlia</taxon>
    </lineage>
</organism>
<comment type="caution">
    <text evidence="2">The sequence shown here is derived from an EMBL/GenBank/DDBJ whole genome shotgun (WGS) entry which is preliminary data.</text>
</comment>
<dbReference type="EMBL" id="BDIP01005931">
    <property type="protein sequence ID" value="GIQ90233.1"/>
    <property type="molecule type" value="Genomic_DNA"/>
</dbReference>
<evidence type="ECO:0000313" key="3">
    <source>
        <dbReference type="Proteomes" id="UP000265618"/>
    </source>
</evidence>
<reference evidence="2 3" key="1">
    <citation type="journal article" date="2018" name="PLoS ONE">
        <title>The draft genome of Kipferlia bialata reveals reductive genome evolution in fornicate parasites.</title>
        <authorList>
            <person name="Tanifuji G."/>
            <person name="Takabayashi S."/>
            <person name="Kume K."/>
            <person name="Takagi M."/>
            <person name="Nakayama T."/>
            <person name="Kamikawa R."/>
            <person name="Inagaki Y."/>
            <person name="Hashimoto T."/>
        </authorList>
    </citation>
    <scope>NUCLEOTIDE SEQUENCE [LARGE SCALE GENOMIC DNA]</scope>
    <source>
        <strain evidence="2">NY0173</strain>
    </source>
</reference>
<keyword evidence="1" id="KW-0732">Signal</keyword>
<accession>A0A9K3DAE0</accession>
<feature type="non-terminal residue" evidence="2">
    <location>
        <position position="1"/>
    </location>
</feature>
<keyword evidence="3" id="KW-1185">Reference proteome</keyword>
<gene>
    <name evidence="2" type="ORF">KIPB_012949</name>
</gene>
<protein>
    <submittedName>
        <fullName evidence="2">Uncharacterized protein</fullName>
    </submittedName>
</protein>
<feature type="signal peptide" evidence="1">
    <location>
        <begin position="1"/>
        <end position="18"/>
    </location>
</feature>
<dbReference type="Proteomes" id="UP000265618">
    <property type="component" value="Unassembled WGS sequence"/>
</dbReference>
<evidence type="ECO:0000256" key="1">
    <source>
        <dbReference type="SAM" id="SignalP"/>
    </source>
</evidence>
<evidence type="ECO:0000313" key="2">
    <source>
        <dbReference type="EMBL" id="GIQ90233.1"/>
    </source>
</evidence>
<feature type="chain" id="PRO_5039899979" evidence="1">
    <location>
        <begin position="19"/>
        <end position="33"/>
    </location>
</feature>
<sequence>MLGPWVLILATVLVCSLAQDTDVNSYNSGTAGL</sequence>